<name>A0A0N0RTB2_ESCWE</name>
<accession>A0A0N0RTB2</accession>
<dbReference type="EMBL" id="LGSR01000020">
    <property type="protein sequence ID" value="KOS18879.1"/>
    <property type="molecule type" value="Genomic_DNA"/>
</dbReference>
<keyword evidence="2" id="KW-0472">Membrane</keyword>
<feature type="transmembrane region" description="Helical" evidence="2">
    <location>
        <begin position="16"/>
        <end position="36"/>
    </location>
</feature>
<dbReference type="STRING" id="150374.A0A0N0RTB2"/>
<keyword evidence="2" id="KW-1133">Transmembrane helix</keyword>
<protein>
    <recommendedName>
        <fullName evidence="5">Cytoskeleton-associated protein</fullName>
    </recommendedName>
</protein>
<feature type="region of interest" description="Disordered" evidence="1">
    <location>
        <begin position="265"/>
        <end position="356"/>
    </location>
</feature>
<dbReference type="SUPFAM" id="SSF48371">
    <property type="entry name" value="ARM repeat"/>
    <property type="match status" value="1"/>
</dbReference>
<dbReference type="Proteomes" id="UP000053831">
    <property type="component" value="Unassembled WGS sequence"/>
</dbReference>
<gene>
    <name evidence="3" type="ORF">ESCO_000806</name>
</gene>
<comment type="caution">
    <text evidence="3">The sequence shown here is derived from an EMBL/GenBank/DDBJ whole genome shotgun (WGS) entry which is preliminary data.</text>
</comment>
<dbReference type="AlphaFoldDB" id="A0A0N0RTB2"/>
<keyword evidence="2" id="KW-0812">Transmembrane</keyword>
<feature type="compositionally biased region" description="Acidic residues" evidence="1">
    <location>
        <begin position="274"/>
        <end position="284"/>
    </location>
</feature>
<evidence type="ECO:0000256" key="2">
    <source>
        <dbReference type="SAM" id="Phobius"/>
    </source>
</evidence>
<sequence length="356" mass="40153">MSWFNRLSIAVRDERIVLLAIGVTTFSLVGGIVTVLTRIRDQNEIVLAEPKTQYITQDTEDALEVDTLTKLLEHPSYSIREIAMKILCDRAINDDDTTMALLYGITRPDYDERMRCLRALALLTGQTIGQDGLAKLNHTKAYSALVRSLELCLDDVERPDMRNNHWDEYFLRDMGERLCLMFVLELISKYGASKLVKAKFVEKWLAKQRWGDTPEERQCSFQNYHHTKSNRIADIITHIKHSRKGYHALEEAGLIVKERSHRKCSCPSHGGDDANVEAEAEAEAEAAAVAADAEAEAEGEEGGHQGAGPRSRRAVEHSAEEQRLRRHNREAMVMNDGTRPLRREDIIEVNDGGAAS</sequence>
<organism evidence="3 4">
    <name type="scientific">Escovopsis weberi</name>
    <dbReference type="NCBI Taxonomy" id="150374"/>
    <lineage>
        <taxon>Eukaryota</taxon>
        <taxon>Fungi</taxon>
        <taxon>Dikarya</taxon>
        <taxon>Ascomycota</taxon>
        <taxon>Pezizomycotina</taxon>
        <taxon>Sordariomycetes</taxon>
        <taxon>Hypocreomycetidae</taxon>
        <taxon>Hypocreales</taxon>
        <taxon>Hypocreaceae</taxon>
        <taxon>Escovopsis</taxon>
    </lineage>
</organism>
<keyword evidence="4" id="KW-1185">Reference proteome</keyword>
<proteinExistence type="predicted"/>
<evidence type="ECO:0000313" key="4">
    <source>
        <dbReference type="Proteomes" id="UP000053831"/>
    </source>
</evidence>
<feature type="compositionally biased region" description="Basic and acidic residues" evidence="1">
    <location>
        <begin position="313"/>
        <end position="323"/>
    </location>
</feature>
<evidence type="ECO:0000256" key="1">
    <source>
        <dbReference type="SAM" id="MobiDB-lite"/>
    </source>
</evidence>
<dbReference type="InterPro" id="IPR016024">
    <property type="entry name" value="ARM-type_fold"/>
</dbReference>
<evidence type="ECO:0008006" key="5">
    <source>
        <dbReference type="Google" id="ProtNLM"/>
    </source>
</evidence>
<reference evidence="3 4" key="1">
    <citation type="submission" date="2015-07" db="EMBL/GenBank/DDBJ databases">
        <title>The genome of the fungus Escovopsis weberi, a specialized disease agent of ant agriculture.</title>
        <authorList>
            <person name="de Man T.J."/>
            <person name="Stajich J.E."/>
            <person name="Kubicek C.P."/>
            <person name="Chenthamara K."/>
            <person name="Atanasova L."/>
            <person name="Druzhinina I.S."/>
            <person name="Birnbaum S."/>
            <person name="Barribeau S.M."/>
            <person name="Teiling C."/>
            <person name="Suen G."/>
            <person name="Currie C."/>
            <person name="Gerardo N.M."/>
        </authorList>
    </citation>
    <scope>NUCLEOTIDE SEQUENCE [LARGE SCALE GENOMIC DNA]</scope>
</reference>
<evidence type="ECO:0000313" key="3">
    <source>
        <dbReference type="EMBL" id="KOS18879.1"/>
    </source>
</evidence>
<dbReference type="OrthoDB" id="5385189at2759"/>